<reference evidence="3" key="1">
    <citation type="journal article" date="2019" name="Int. J. Syst. Evol. Microbiol.">
        <title>The Global Catalogue of Microorganisms (GCM) 10K type strain sequencing project: providing services to taxonomists for standard genome sequencing and annotation.</title>
        <authorList>
            <consortium name="The Broad Institute Genomics Platform"/>
            <consortium name="The Broad Institute Genome Sequencing Center for Infectious Disease"/>
            <person name="Wu L."/>
            <person name="Ma J."/>
        </authorList>
    </citation>
    <scope>NUCLEOTIDE SEQUENCE [LARGE SCALE GENOMIC DNA]</scope>
    <source>
        <strain evidence="3">JCM 18956</strain>
    </source>
</reference>
<dbReference type="PANTHER" id="PTHR30157:SF0">
    <property type="entry name" value="NADPH-DEPENDENT FERRIC-CHELATE REDUCTASE"/>
    <property type="match status" value="1"/>
</dbReference>
<name>A0ABP8VLN3_9MICO</name>
<dbReference type="Proteomes" id="UP001501295">
    <property type="component" value="Unassembled WGS sequence"/>
</dbReference>
<dbReference type="EMBL" id="BAABLM010000001">
    <property type="protein sequence ID" value="GAA4665645.1"/>
    <property type="molecule type" value="Genomic_DNA"/>
</dbReference>
<dbReference type="CDD" id="cd06193">
    <property type="entry name" value="siderophore_interacting"/>
    <property type="match status" value="1"/>
</dbReference>
<evidence type="ECO:0000313" key="3">
    <source>
        <dbReference type="Proteomes" id="UP001501295"/>
    </source>
</evidence>
<dbReference type="InterPro" id="IPR007037">
    <property type="entry name" value="SIP_rossman_dom"/>
</dbReference>
<comment type="caution">
    <text evidence="2">The sequence shown here is derived from an EMBL/GenBank/DDBJ whole genome shotgun (WGS) entry which is preliminary data.</text>
</comment>
<dbReference type="Pfam" id="PF04954">
    <property type="entry name" value="SIP"/>
    <property type="match status" value="1"/>
</dbReference>
<evidence type="ECO:0000259" key="1">
    <source>
        <dbReference type="PROSITE" id="PS51384"/>
    </source>
</evidence>
<dbReference type="InterPro" id="IPR017938">
    <property type="entry name" value="Riboflavin_synthase-like_b-brl"/>
</dbReference>
<protein>
    <recommendedName>
        <fullName evidence="1">FAD-binding FR-type domain-containing protein</fullName>
    </recommendedName>
</protein>
<proteinExistence type="predicted"/>
<dbReference type="InterPro" id="IPR013113">
    <property type="entry name" value="SIP_FAD-bd"/>
</dbReference>
<dbReference type="SUPFAM" id="SSF63380">
    <property type="entry name" value="Riboflavin synthase domain-like"/>
    <property type="match status" value="1"/>
</dbReference>
<dbReference type="RefSeq" id="WP_345372589.1">
    <property type="nucleotide sequence ID" value="NZ_BAABLM010000001.1"/>
</dbReference>
<dbReference type="PROSITE" id="PS51384">
    <property type="entry name" value="FAD_FR"/>
    <property type="match status" value="1"/>
</dbReference>
<dbReference type="InterPro" id="IPR039374">
    <property type="entry name" value="SIP_fam"/>
</dbReference>
<organism evidence="2 3">
    <name type="scientific">Frondihabitans cladoniiphilus</name>
    <dbReference type="NCBI Taxonomy" id="715785"/>
    <lineage>
        <taxon>Bacteria</taxon>
        <taxon>Bacillati</taxon>
        <taxon>Actinomycetota</taxon>
        <taxon>Actinomycetes</taxon>
        <taxon>Micrococcales</taxon>
        <taxon>Microbacteriaceae</taxon>
        <taxon>Frondihabitans</taxon>
    </lineage>
</organism>
<feature type="domain" description="FAD-binding FR-type" evidence="1">
    <location>
        <begin position="11"/>
        <end position="138"/>
    </location>
</feature>
<dbReference type="InterPro" id="IPR017927">
    <property type="entry name" value="FAD-bd_FR_type"/>
</dbReference>
<dbReference type="Pfam" id="PF08021">
    <property type="entry name" value="FAD_binding_9"/>
    <property type="match status" value="1"/>
</dbReference>
<dbReference type="Gene3D" id="2.40.30.10">
    <property type="entry name" value="Translation factors"/>
    <property type="match status" value="1"/>
</dbReference>
<dbReference type="InterPro" id="IPR039261">
    <property type="entry name" value="FNR_nucleotide-bd"/>
</dbReference>
<dbReference type="Gene3D" id="3.40.50.80">
    <property type="entry name" value="Nucleotide-binding domain of ferredoxin-NADP reductase (FNR) module"/>
    <property type="match status" value="1"/>
</dbReference>
<dbReference type="PANTHER" id="PTHR30157">
    <property type="entry name" value="FERRIC REDUCTASE, NADPH-DEPENDENT"/>
    <property type="match status" value="1"/>
</dbReference>
<evidence type="ECO:0000313" key="2">
    <source>
        <dbReference type="EMBL" id="GAA4665645.1"/>
    </source>
</evidence>
<sequence length="311" mass="33733">MLTSTPTRPSSRPFRVSVSRVRRLSPSFVRVTFSGDELHEFGAEGLDQRVKIVLPHPELGFDRFPTEGDWYGVWRGLPDAERNVFRTYTSRAVRPAEREVDVDFVCHGTAGPASAWVEGAAVGDEIVIVGPDGTSGWSRSGIEWDPREARTVLLAGDETAVPAISAILEQLPGDARGCVFLEVPSDADVLPIGAPDGVDVHWLPRASHALAGGAAHGEPLIQAVRDWTSRFVTATHHGAPTDADSLAEVDIDHEILWEVPIGTDLGGELYAWLAGEAGAIKTLRRFLVSEMGIHRSQVAFMGYWRLGKAEG</sequence>
<keyword evidence="3" id="KW-1185">Reference proteome</keyword>
<accession>A0ABP8VLN3</accession>
<gene>
    <name evidence="2" type="ORF">GCM10025780_03840</name>
</gene>